<accession>A0A345YFC0</accession>
<dbReference type="GO" id="GO:0016787">
    <property type="term" value="F:hydrolase activity"/>
    <property type="evidence" value="ECO:0007669"/>
    <property type="project" value="TreeGrafter"/>
</dbReference>
<feature type="transmembrane region" description="Helical" evidence="6">
    <location>
        <begin position="192"/>
        <end position="210"/>
    </location>
</feature>
<dbReference type="PANTHER" id="PTHR31885:SF6">
    <property type="entry name" value="GH04784P"/>
    <property type="match status" value="1"/>
</dbReference>
<evidence type="ECO:0000313" key="8">
    <source>
        <dbReference type="Proteomes" id="UP000254508"/>
    </source>
</evidence>
<gene>
    <name evidence="7" type="ORF">DVR09_10025</name>
</gene>
<proteinExistence type="inferred from homology"/>
<evidence type="ECO:0000256" key="4">
    <source>
        <dbReference type="ARBA" id="ARBA00022989"/>
    </source>
</evidence>
<evidence type="ECO:0000256" key="3">
    <source>
        <dbReference type="ARBA" id="ARBA00022692"/>
    </source>
</evidence>
<evidence type="ECO:0000313" key="7">
    <source>
        <dbReference type="EMBL" id="AXK42622.1"/>
    </source>
</evidence>
<reference evidence="8" key="1">
    <citation type="submission" date="2018-07" db="EMBL/GenBank/DDBJ databases">
        <title>Genome sequence of Erythrobacter strain YH-07, an antagonistic bacterium isolated from Yellow Sea.</title>
        <authorList>
            <person name="Tang T."/>
            <person name="Liu Q."/>
            <person name="Sun X."/>
        </authorList>
    </citation>
    <scope>NUCLEOTIDE SEQUENCE [LARGE SCALE GENOMIC DNA]</scope>
    <source>
        <strain evidence="8">YH-07</strain>
    </source>
</reference>
<dbReference type="EMBL" id="CP031357">
    <property type="protein sequence ID" value="AXK42622.1"/>
    <property type="molecule type" value="Genomic_DNA"/>
</dbReference>
<sequence>MPHPALAKHRPWLLASLVAGVSYFFVSDDPIGGAWLMLWKGAGVAFLAIYAAFRGKGVDGLLIAAVLMFGAMGDVALELSFLGGGSLFAVGHVIAIGLYLRNRREHARGSQVMTAAALLLLTPVIAGLITYPVDNWHVATAYSGVVGAMAAAAWLSRFPRYRVGAGAVMFVVSDLLIFAGEAGALPRSVTEWLIWPLYYGGQFLIATGVVQTLRKDPTGTGA</sequence>
<dbReference type="AlphaFoldDB" id="A0A345YFC0"/>
<evidence type="ECO:0000256" key="6">
    <source>
        <dbReference type="SAM" id="Phobius"/>
    </source>
</evidence>
<evidence type="ECO:0000256" key="1">
    <source>
        <dbReference type="ARBA" id="ARBA00004141"/>
    </source>
</evidence>
<evidence type="ECO:0000256" key="5">
    <source>
        <dbReference type="ARBA" id="ARBA00023136"/>
    </source>
</evidence>
<keyword evidence="5 6" id="KW-0472">Membrane</keyword>
<comment type="similarity">
    <text evidence="2">Belongs to the TMEM86 family.</text>
</comment>
<dbReference type="GO" id="GO:0016020">
    <property type="term" value="C:membrane"/>
    <property type="evidence" value="ECO:0007669"/>
    <property type="project" value="UniProtKB-SubCell"/>
</dbReference>
<dbReference type="KEGG" id="err:DVR09_10025"/>
<keyword evidence="8" id="KW-1185">Reference proteome</keyword>
<feature type="transmembrane region" description="Helical" evidence="6">
    <location>
        <begin position="163"/>
        <end position="180"/>
    </location>
</feature>
<dbReference type="InterPro" id="IPR012506">
    <property type="entry name" value="TMEM86B-like"/>
</dbReference>
<organism evidence="7 8">
    <name type="scientific">Erythrobacter aureus</name>
    <dbReference type="NCBI Taxonomy" id="2182384"/>
    <lineage>
        <taxon>Bacteria</taxon>
        <taxon>Pseudomonadati</taxon>
        <taxon>Pseudomonadota</taxon>
        <taxon>Alphaproteobacteria</taxon>
        <taxon>Sphingomonadales</taxon>
        <taxon>Erythrobacteraceae</taxon>
        <taxon>Erythrobacter/Porphyrobacter group</taxon>
        <taxon>Erythrobacter</taxon>
    </lineage>
</organism>
<dbReference type="PANTHER" id="PTHR31885">
    <property type="entry name" value="GH04784P"/>
    <property type="match status" value="1"/>
</dbReference>
<feature type="transmembrane region" description="Helical" evidence="6">
    <location>
        <begin position="60"/>
        <end position="77"/>
    </location>
</feature>
<feature type="transmembrane region" description="Helical" evidence="6">
    <location>
        <begin position="112"/>
        <end position="133"/>
    </location>
</feature>
<feature type="transmembrane region" description="Helical" evidence="6">
    <location>
        <begin position="83"/>
        <end position="100"/>
    </location>
</feature>
<evidence type="ECO:0000256" key="2">
    <source>
        <dbReference type="ARBA" id="ARBA00007375"/>
    </source>
</evidence>
<protein>
    <submittedName>
        <fullName evidence="7">Lysoplasmalogenase</fullName>
    </submittedName>
</protein>
<name>A0A345YFC0_9SPHN</name>
<keyword evidence="3 6" id="KW-0812">Transmembrane</keyword>
<feature type="transmembrane region" description="Helical" evidence="6">
    <location>
        <begin position="33"/>
        <end position="53"/>
    </location>
</feature>
<dbReference type="OrthoDB" id="7390032at2"/>
<dbReference type="RefSeq" id="WP_115416803.1">
    <property type="nucleotide sequence ID" value="NZ_CP031357.1"/>
</dbReference>
<dbReference type="Pfam" id="PF07947">
    <property type="entry name" value="YhhN"/>
    <property type="match status" value="1"/>
</dbReference>
<keyword evidence="4 6" id="KW-1133">Transmembrane helix</keyword>
<comment type="subcellular location">
    <subcellularLocation>
        <location evidence="1">Membrane</location>
        <topology evidence="1">Multi-pass membrane protein</topology>
    </subcellularLocation>
</comment>
<feature type="transmembrane region" description="Helical" evidence="6">
    <location>
        <begin position="139"/>
        <end position="156"/>
    </location>
</feature>
<dbReference type="Proteomes" id="UP000254508">
    <property type="component" value="Chromosome"/>
</dbReference>